<dbReference type="InterPro" id="IPR029016">
    <property type="entry name" value="GAF-like_dom_sf"/>
</dbReference>
<gene>
    <name evidence="2" type="ORF">ACFPT7_21145</name>
</gene>
<dbReference type="Proteomes" id="UP001596091">
    <property type="component" value="Unassembled WGS sequence"/>
</dbReference>
<dbReference type="EMBL" id="JBHSPH010000010">
    <property type="protein sequence ID" value="MFC5864828.1"/>
    <property type="molecule type" value="Genomic_DNA"/>
</dbReference>
<dbReference type="RefSeq" id="WP_263332473.1">
    <property type="nucleotide sequence ID" value="NZ_JAGSYH010000001.1"/>
</dbReference>
<dbReference type="InterPro" id="IPR003018">
    <property type="entry name" value="GAF"/>
</dbReference>
<sequence length="254" mass="28268">MELHDLLDDPEFAARVGKKRDYHQPFDALRQLTQVFAERPQDVLQELMNIAVSCCGADSAGISLAEPNEAGEPTFRWIAIAGSFEQYLGARTPRFFSPCGTCLDRGRAQLYSVTKPYYDFLGVTADPILDGMLIPWETDEIRGTIWAVAHYSDRAFEPQDYKLLRSLADFVAIILRQQAAEEKAKLTAQAEASAARAHKMAHQINNPLQCLTNTIFLASQGGPDTARHIKQAAIDLAALSDRVRKLLALRYGED</sequence>
<evidence type="ECO:0000313" key="2">
    <source>
        <dbReference type="EMBL" id="MFC5864828.1"/>
    </source>
</evidence>
<feature type="domain" description="GAF" evidence="1">
    <location>
        <begin position="39"/>
        <end position="185"/>
    </location>
</feature>
<keyword evidence="3" id="KW-1185">Reference proteome</keyword>
<evidence type="ECO:0000313" key="3">
    <source>
        <dbReference type="Proteomes" id="UP001596091"/>
    </source>
</evidence>
<name>A0ABW1EL71_9BACT</name>
<proteinExistence type="predicted"/>
<dbReference type="SMART" id="SM00065">
    <property type="entry name" value="GAF"/>
    <property type="match status" value="1"/>
</dbReference>
<dbReference type="SUPFAM" id="SSF55781">
    <property type="entry name" value="GAF domain-like"/>
    <property type="match status" value="1"/>
</dbReference>
<comment type="caution">
    <text evidence="2">The sequence shown here is derived from an EMBL/GenBank/DDBJ whole genome shotgun (WGS) entry which is preliminary data.</text>
</comment>
<protein>
    <submittedName>
        <fullName evidence="2">GAF domain-containing protein</fullName>
    </submittedName>
</protein>
<accession>A0ABW1EL71</accession>
<dbReference type="Gene3D" id="3.30.450.40">
    <property type="match status" value="1"/>
</dbReference>
<evidence type="ECO:0000259" key="1">
    <source>
        <dbReference type="SMART" id="SM00065"/>
    </source>
</evidence>
<reference evidence="3" key="1">
    <citation type="journal article" date="2019" name="Int. J. Syst. Evol. Microbiol.">
        <title>The Global Catalogue of Microorganisms (GCM) 10K type strain sequencing project: providing services to taxonomists for standard genome sequencing and annotation.</title>
        <authorList>
            <consortium name="The Broad Institute Genomics Platform"/>
            <consortium name="The Broad Institute Genome Sequencing Center for Infectious Disease"/>
            <person name="Wu L."/>
            <person name="Ma J."/>
        </authorList>
    </citation>
    <scope>NUCLEOTIDE SEQUENCE [LARGE SCALE GENOMIC DNA]</scope>
    <source>
        <strain evidence="3">JCM 4087</strain>
    </source>
</reference>
<organism evidence="2 3">
    <name type="scientific">Acidicapsa dinghuensis</name>
    <dbReference type="NCBI Taxonomy" id="2218256"/>
    <lineage>
        <taxon>Bacteria</taxon>
        <taxon>Pseudomonadati</taxon>
        <taxon>Acidobacteriota</taxon>
        <taxon>Terriglobia</taxon>
        <taxon>Terriglobales</taxon>
        <taxon>Acidobacteriaceae</taxon>
        <taxon>Acidicapsa</taxon>
    </lineage>
</organism>